<keyword evidence="2" id="KW-0472">Membrane</keyword>
<dbReference type="RefSeq" id="WP_084560550.1">
    <property type="nucleotide sequence ID" value="NZ_CP046976.1"/>
</dbReference>
<reference evidence="4" key="1">
    <citation type="submission" date="2017-01" db="EMBL/GenBank/DDBJ databases">
        <authorList>
            <person name="Varghese N."/>
            <person name="Submissions S."/>
        </authorList>
    </citation>
    <scope>NUCLEOTIDE SEQUENCE [LARGE SCALE GENOMIC DNA]</scope>
    <source>
        <strain evidence="4">DSM 44531</strain>
    </source>
</reference>
<evidence type="ECO:0000256" key="2">
    <source>
        <dbReference type="SAM" id="Phobius"/>
    </source>
</evidence>
<feature type="transmembrane region" description="Helical" evidence="2">
    <location>
        <begin position="312"/>
        <end position="334"/>
    </location>
</feature>
<dbReference type="OrthoDB" id="3218196at2"/>
<dbReference type="STRING" id="1161099.SAMN05444817_104124"/>
<feature type="transmembrane region" description="Helical" evidence="2">
    <location>
        <begin position="102"/>
        <end position="120"/>
    </location>
</feature>
<organism evidence="3 4">
    <name type="scientific">Corynebacterium appendicis CIP 107643</name>
    <dbReference type="NCBI Taxonomy" id="1161099"/>
    <lineage>
        <taxon>Bacteria</taxon>
        <taxon>Bacillati</taxon>
        <taxon>Actinomycetota</taxon>
        <taxon>Actinomycetes</taxon>
        <taxon>Mycobacteriales</taxon>
        <taxon>Corynebacteriaceae</taxon>
        <taxon>Corynebacterium</taxon>
    </lineage>
</organism>
<proteinExistence type="predicted"/>
<sequence>MTRAQRAERAKRREKAATQAVVAAAEPADRKAVKLPRFTPRKSKARPDDLVAHEDAWLDQLEETPRRKGLHGIRTRLGEYMGGTGRWVGDAWGFVSSTVGKLLLMLLMVTLFMVAGAWAASQASANRESGLQTLLNATEPMSNSAHTLFTSMSQADALATTSFVQPGLQTAESHQEYLDAIDSAVVAADEVLRGSVVTRADDTDSVQDLVREIQRLIPQYTGLMERAQANQRVGNPLGVAYMTQASSLMHETMLLKAQVILDTTREQVEDEMNRLTRAQLVPLSGLLAALLVLGGAQYALWRMFRRRLNKGFLAATALTLVAMVWLGASNIAAWDAGRHEFAGTAGPYEQLTNARTQAQEMRTAETITLLTRNTQRTTMSMNDTSAEVANALDAVSAVTNADEIITARNALADWRLTHTSMMNALNSGDYDRAVELSADSEEPTTATAFSLLDDSLGELIGTARYAQRAHINDALGTTRGMSTGLLVLMLAAIVCAFIGARPRIQEYV</sequence>
<keyword evidence="2" id="KW-0812">Transmembrane</keyword>
<feature type="region of interest" description="Disordered" evidence="1">
    <location>
        <begin position="1"/>
        <end position="23"/>
    </location>
</feature>
<keyword evidence="2" id="KW-1133">Transmembrane helix</keyword>
<evidence type="ECO:0000313" key="3">
    <source>
        <dbReference type="EMBL" id="SIS45313.1"/>
    </source>
</evidence>
<evidence type="ECO:0008006" key="5">
    <source>
        <dbReference type="Google" id="ProtNLM"/>
    </source>
</evidence>
<feature type="transmembrane region" description="Helical" evidence="2">
    <location>
        <begin position="481"/>
        <end position="500"/>
    </location>
</feature>
<accession>A0A1N7J7H1</accession>
<feature type="transmembrane region" description="Helical" evidence="2">
    <location>
        <begin position="280"/>
        <end position="300"/>
    </location>
</feature>
<evidence type="ECO:0000256" key="1">
    <source>
        <dbReference type="SAM" id="MobiDB-lite"/>
    </source>
</evidence>
<gene>
    <name evidence="3" type="ORF">SAMN05444817_104124</name>
</gene>
<dbReference type="EMBL" id="FTOF01000004">
    <property type="protein sequence ID" value="SIS45313.1"/>
    <property type="molecule type" value="Genomic_DNA"/>
</dbReference>
<protein>
    <recommendedName>
        <fullName evidence="5">Chemotaxis methyl-accepting receptor HlyB-like 4HB MCP domain-containing protein</fullName>
    </recommendedName>
</protein>
<dbReference type="Proteomes" id="UP000186292">
    <property type="component" value="Unassembled WGS sequence"/>
</dbReference>
<evidence type="ECO:0000313" key="4">
    <source>
        <dbReference type="Proteomes" id="UP000186292"/>
    </source>
</evidence>
<dbReference type="AlphaFoldDB" id="A0A1N7J7H1"/>
<keyword evidence="4" id="KW-1185">Reference proteome</keyword>
<name>A0A1N7J7H1_9CORY</name>